<keyword evidence="9" id="KW-0326">Glycosidase</keyword>
<dbReference type="GO" id="GO:0006284">
    <property type="term" value="P:base-excision repair"/>
    <property type="evidence" value="ECO:0007669"/>
    <property type="project" value="InterPro"/>
</dbReference>
<evidence type="ECO:0000256" key="4">
    <source>
        <dbReference type="ARBA" id="ARBA00022801"/>
    </source>
</evidence>
<evidence type="ECO:0000256" key="3">
    <source>
        <dbReference type="ARBA" id="ARBA00022763"/>
    </source>
</evidence>
<name>A0A9X1X2A4_9SPHI</name>
<evidence type="ECO:0000256" key="8">
    <source>
        <dbReference type="ARBA" id="ARBA00023268"/>
    </source>
</evidence>
<evidence type="ECO:0000313" key="12">
    <source>
        <dbReference type="Proteomes" id="UP001139450"/>
    </source>
</evidence>
<dbReference type="InterPro" id="IPR010979">
    <property type="entry name" value="Ribosomal_uS13-like_H2TH"/>
</dbReference>
<evidence type="ECO:0000256" key="7">
    <source>
        <dbReference type="ARBA" id="ARBA00023239"/>
    </source>
</evidence>
<dbReference type="Pfam" id="PF01149">
    <property type="entry name" value="Fapy_DNA_glyco"/>
    <property type="match status" value="1"/>
</dbReference>
<evidence type="ECO:0000313" key="11">
    <source>
        <dbReference type="EMBL" id="MCJ8209316.1"/>
    </source>
</evidence>
<evidence type="ECO:0000256" key="9">
    <source>
        <dbReference type="ARBA" id="ARBA00023295"/>
    </source>
</evidence>
<dbReference type="GO" id="GO:0003684">
    <property type="term" value="F:damaged DNA binding"/>
    <property type="evidence" value="ECO:0007669"/>
    <property type="project" value="InterPro"/>
</dbReference>
<keyword evidence="5" id="KW-0238">DNA-binding</keyword>
<dbReference type="SMART" id="SM00898">
    <property type="entry name" value="Fapy_DNA_glyco"/>
    <property type="match status" value="1"/>
</dbReference>
<dbReference type="AlphaFoldDB" id="A0A9X1X2A4"/>
<keyword evidence="8" id="KW-0511">Multifunctional enzyme</keyword>
<reference evidence="11" key="1">
    <citation type="submission" date="2022-04" db="EMBL/GenBank/DDBJ databases">
        <title>Mucilaginibacter sp. RS28 isolated from freshwater.</title>
        <authorList>
            <person name="Ko S.-R."/>
        </authorList>
    </citation>
    <scope>NUCLEOTIDE SEQUENCE</scope>
    <source>
        <strain evidence="11">RS28</strain>
    </source>
</reference>
<comment type="catalytic activity">
    <reaction evidence="1">
        <text>Hydrolysis of DNA containing ring-opened 7-methylguanine residues, releasing 2,6-diamino-4-hydroxy-5-(N-methyl)formamidopyrimidine.</text>
        <dbReference type="EC" id="3.2.2.23"/>
    </reaction>
</comment>
<evidence type="ECO:0000256" key="1">
    <source>
        <dbReference type="ARBA" id="ARBA00001668"/>
    </source>
</evidence>
<dbReference type="Gene3D" id="1.10.8.50">
    <property type="match status" value="1"/>
</dbReference>
<sequence length="255" mass="28522">MPELPDLQVFARNLKKKLGGKKLHTLVLNTDKINTGPEAIVQAVHNHELTDVYRHGKELYFKFGHNTLAMHLMLRGQLHLLEGANTQKYTICELQFEDGTTLVLTDPQKAAKLALDPEDKEAPDALAETVTAHWLKEELSGTRKAIKDVLLDQKIIGGIGNAYADEILYDAGISPFSASNKIPEEKVEALSKSIRKVLTDAEKEILKAEPDIISGEVRDFLKVHTRKKATPKGEPILVKEGSRKTYYTESQELFK</sequence>
<dbReference type="SMART" id="SM01232">
    <property type="entry name" value="H2TH"/>
    <property type="match status" value="1"/>
</dbReference>
<dbReference type="GO" id="GO:0016829">
    <property type="term" value="F:lyase activity"/>
    <property type="evidence" value="ECO:0007669"/>
    <property type="project" value="UniProtKB-KW"/>
</dbReference>
<keyword evidence="6" id="KW-0234">DNA repair</keyword>
<proteinExistence type="inferred from homology"/>
<dbReference type="PROSITE" id="PS51068">
    <property type="entry name" value="FPG_CAT"/>
    <property type="match status" value="1"/>
</dbReference>
<dbReference type="InterPro" id="IPR035937">
    <property type="entry name" value="FPG_N"/>
</dbReference>
<dbReference type="GO" id="GO:0003906">
    <property type="term" value="F:DNA-(apurinic or apyrimidinic site) endonuclease activity"/>
    <property type="evidence" value="ECO:0007669"/>
    <property type="project" value="InterPro"/>
</dbReference>
<feature type="domain" description="Formamidopyrimidine-DNA glycosylase catalytic" evidence="10">
    <location>
        <begin position="2"/>
        <end position="111"/>
    </location>
</feature>
<dbReference type="InterPro" id="IPR012319">
    <property type="entry name" value="FPG_cat"/>
</dbReference>
<dbReference type="EMBL" id="JALJEJ010000002">
    <property type="protein sequence ID" value="MCJ8209316.1"/>
    <property type="molecule type" value="Genomic_DNA"/>
</dbReference>
<dbReference type="PANTHER" id="PTHR22993:SF9">
    <property type="entry name" value="FORMAMIDOPYRIMIDINE-DNA GLYCOSYLASE"/>
    <property type="match status" value="1"/>
</dbReference>
<dbReference type="SUPFAM" id="SSF81624">
    <property type="entry name" value="N-terminal domain of MutM-like DNA repair proteins"/>
    <property type="match status" value="1"/>
</dbReference>
<dbReference type="InterPro" id="IPR015886">
    <property type="entry name" value="H2TH_FPG"/>
</dbReference>
<dbReference type="Pfam" id="PF06831">
    <property type="entry name" value="H2TH"/>
    <property type="match status" value="1"/>
</dbReference>
<dbReference type="RefSeq" id="WP_245129146.1">
    <property type="nucleotide sequence ID" value="NZ_JALJEJ010000002.1"/>
</dbReference>
<organism evidence="11 12">
    <name type="scientific">Mucilaginibacter straminoryzae</name>
    <dbReference type="NCBI Taxonomy" id="2932774"/>
    <lineage>
        <taxon>Bacteria</taxon>
        <taxon>Pseudomonadati</taxon>
        <taxon>Bacteroidota</taxon>
        <taxon>Sphingobacteriia</taxon>
        <taxon>Sphingobacteriales</taxon>
        <taxon>Sphingobacteriaceae</taxon>
        <taxon>Mucilaginibacter</taxon>
    </lineage>
</organism>
<dbReference type="Proteomes" id="UP001139450">
    <property type="component" value="Unassembled WGS sequence"/>
</dbReference>
<dbReference type="SUPFAM" id="SSF46946">
    <property type="entry name" value="S13-like H2TH domain"/>
    <property type="match status" value="1"/>
</dbReference>
<dbReference type="GO" id="GO:0008534">
    <property type="term" value="F:oxidized purine nucleobase lesion DNA N-glycosylase activity"/>
    <property type="evidence" value="ECO:0007669"/>
    <property type="project" value="UniProtKB-EC"/>
</dbReference>
<dbReference type="PANTHER" id="PTHR22993">
    <property type="entry name" value="FORMAMIDOPYRIMIDINE-DNA GLYCOSYLASE"/>
    <property type="match status" value="1"/>
</dbReference>
<dbReference type="Gene3D" id="3.20.190.10">
    <property type="entry name" value="MutM-like, N-terminal"/>
    <property type="match status" value="1"/>
</dbReference>
<keyword evidence="4" id="KW-0378">Hydrolase</keyword>
<accession>A0A9X1X2A4</accession>
<keyword evidence="3" id="KW-0227">DNA damage</keyword>
<dbReference type="GO" id="GO:0008270">
    <property type="term" value="F:zinc ion binding"/>
    <property type="evidence" value="ECO:0007669"/>
    <property type="project" value="InterPro"/>
</dbReference>
<evidence type="ECO:0000256" key="5">
    <source>
        <dbReference type="ARBA" id="ARBA00023125"/>
    </source>
</evidence>
<evidence type="ECO:0000259" key="10">
    <source>
        <dbReference type="PROSITE" id="PS51068"/>
    </source>
</evidence>
<evidence type="ECO:0000256" key="6">
    <source>
        <dbReference type="ARBA" id="ARBA00023204"/>
    </source>
</evidence>
<protein>
    <submittedName>
        <fullName evidence="11">Fpg/Nei family DNA glycosylase</fullName>
    </submittedName>
</protein>
<keyword evidence="12" id="KW-1185">Reference proteome</keyword>
<gene>
    <name evidence="11" type="ORF">MUY27_06320</name>
</gene>
<evidence type="ECO:0000256" key="2">
    <source>
        <dbReference type="ARBA" id="ARBA00009409"/>
    </source>
</evidence>
<comment type="caution">
    <text evidence="11">The sequence shown here is derived from an EMBL/GenBank/DDBJ whole genome shotgun (WGS) entry which is preliminary data.</text>
</comment>
<keyword evidence="7" id="KW-0456">Lyase</keyword>
<comment type="similarity">
    <text evidence="2">Belongs to the FPG family.</text>
</comment>